<sequence length="609" mass="65481">MPGSTPTPARPPRRFRALRIALVVLLALVALCWAFDWNWCRPLIRHFVMSRSGRSFEFDDMKVHFRDGLDPTIEFRGLTIQNAPWAASKAPFIHAGHLAATISWRSIGSDLVIIPLIQLDDAQVDMERLADGLRNWRITRPDDRGPPRVRVLALDARNSRLHTIHRGLDLELDAGIAPLPASEPFEGHADLPLTKSLSFKGRFRDDEFEGSAHVSDVLAFGATSRTFTFKAQATSGALLLAASGLSNDVHALGDFDCDIRVTAMGTGPTKPLPEALARWRPLAARGHLEKSGDRWTGSDVRIRAGRHTTAIADGTFVGNFKNEAPRRTLKATLRDAVFDLDDLAAARAKPSSDDHLLSTQPLPLERLRDIDADIDLRPVRITGTAGGLVQGVRTRATLANGVLKLQALDATVADGHVVGALQVDASHSPADLSLDMNARGLHVEQLSTTLAANGALAGAIDGHAVLKSRGDSTRALVAAANGNVTLSLADGATVSRRVDAKLGLNGGEWLRTLFDKSARVPVQCATVTLALAHGIATPRRFVFETPDTALAVRGSLDIVNETIDATLTPAHKKLALLALDKSVHAEGAWHGVKFALVPASGDPPERCPR</sequence>
<keyword evidence="3" id="KW-1185">Reference proteome</keyword>
<accession>A0A9X1YQL6</accession>
<dbReference type="GO" id="GO:0090313">
    <property type="term" value="P:regulation of protein targeting to membrane"/>
    <property type="evidence" value="ECO:0007669"/>
    <property type="project" value="TreeGrafter"/>
</dbReference>
<dbReference type="PANTHER" id="PTHR30441">
    <property type="entry name" value="DUF748 DOMAIN-CONTAINING PROTEIN"/>
    <property type="match status" value="1"/>
</dbReference>
<evidence type="ECO:0000313" key="2">
    <source>
        <dbReference type="EMBL" id="MCK9689353.1"/>
    </source>
</evidence>
<name>A0A9X1YQL6_9BURK</name>
<protein>
    <submittedName>
        <fullName evidence="2">AsmA family protein</fullName>
    </submittedName>
</protein>
<dbReference type="EMBL" id="JAJLJH010000014">
    <property type="protein sequence ID" value="MCK9689353.1"/>
    <property type="molecule type" value="Genomic_DNA"/>
</dbReference>
<reference evidence="2" key="1">
    <citation type="submission" date="2021-11" db="EMBL/GenBank/DDBJ databases">
        <title>BS-T2-15 a new species belonging to the Comamonadaceae family isolated from the soil of a French oak forest.</title>
        <authorList>
            <person name="Mieszkin S."/>
            <person name="Alain K."/>
        </authorList>
    </citation>
    <scope>NUCLEOTIDE SEQUENCE</scope>
    <source>
        <strain evidence="2">BS-T2-15</strain>
    </source>
</reference>
<gene>
    <name evidence="2" type="ORF">LPC04_26850</name>
</gene>
<comment type="caution">
    <text evidence="2">The sequence shown here is derived from an EMBL/GenBank/DDBJ whole genome shotgun (WGS) entry which is preliminary data.</text>
</comment>
<evidence type="ECO:0000313" key="3">
    <source>
        <dbReference type="Proteomes" id="UP001139353"/>
    </source>
</evidence>
<organism evidence="2 3">
    <name type="scientific">Scleromatobacter humisilvae</name>
    <dbReference type="NCBI Taxonomy" id="2897159"/>
    <lineage>
        <taxon>Bacteria</taxon>
        <taxon>Pseudomonadati</taxon>
        <taxon>Pseudomonadota</taxon>
        <taxon>Betaproteobacteria</taxon>
        <taxon>Burkholderiales</taxon>
        <taxon>Sphaerotilaceae</taxon>
        <taxon>Scleromatobacter</taxon>
    </lineage>
</organism>
<dbReference type="Proteomes" id="UP001139353">
    <property type="component" value="Unassembled WGS sequence"/>
</dbReference>
<dbReference type="AlphaFoldDB" id="A0A9X1YQL6"/>
<dbReference type="InterPro" id="IPR007844">
    <property type="entry name" value="AsmA"/>
</dbReference>
<feature type="domain" description="AsmA" evidence="1">
    <location>
        <begin position="20"/>
        <end position="137"/>
    </location>
</feature>
<dbReference type="InterPro" id="IPR052894">
    <property type="entry name" value="AsmA-related"/>
</dbReference>
<feature type="domain" description="AsmA" evidence="1">
    <location>
        <begin position="356"/>
        <end position="539"/>
    </location>
</feature>
<evidence type="ECO:0000259" key="1">
    <source>
        <dbReference type="Pfam" id="PF05170"/>
    </source>
</evidence>
<dbReference type="Pfam" id="PF05170">
    <property type="entry name" value="AsmA"/>
    <property type="match status" value="2"/>
</dbReference>
<dbReference type="GO" id="GO:0005886">
    <property type="term" value="C:plasma membrane"/>
    <property type="evidence" value="ECO:0007669"/>
    <property type="project" value="TreeGrafter"/>
</dbReference>
<proteinExistence type="predicted"/>
<dbReference type="PANTHER" id="PTHR30441:SF9">
    <property type="entry name" value="ASMA FAMILY PROTEIN YHJG"/>
    <property type="match status" value="1"/>
</dbReference>
<dbReference type="RefSeq" id="WP_275685406.1">
    <property type="nucleotide sequence ID" value="NZ_JAJLJH010000014.1"/>
</dbReference>